<sequence>MVTRRQFLGVAGTGVAAMGLWGPRAHKQYSNIKPSPTPIDNPQLPDTADRWPELGKWNLPGDPHCVLPTDEGRCFVGGKIEQGSNGTSYVAFRGTQADTVVHKFNTESSRIESITDLTLVGDSVIALQTIGDTGHRLIRLTRDAQIQSMTKTHWRETPLWDQQLFTRPADDELLLAGVPADSKWNEGLAVVQLTADGTPQWSRTYGNGVNPFNVRYSGQTLAANVQRHTDSGSPTALMVVRGNELLYHRRIPGRKIFDIRLVDDSDGDVVVVGKISDQNPEQGYIARLDKSGDPQWWRTLPEPDQSTTFMSIIESEEGYRIQTIATPESKGPDYSIEMAIDSSGEVQGFQSYPMTVFGGQFGENSVFVTESGDQPQLLQYRDMNRPDAGENE</sequence>
<name>A0A1I5UMU4_9EURY</name>
<dbReference type="AlphaFoldDB" id="A0A1I5UMU4"/>
<dbReference type="InterPro" id="IPR006311">
    <property type="entry name" value="TAT_signal"/>
</dbReference>
<accession>A0A1I5UMU4</accession>
<evidence type="ECO:0000313" key="2">
    <source>
        <dbReference type="EMBL" id="SFP96509.1"/>
    </source>
</evidence>
<reference evidence="3" key="1">
    <citation type="submission" date="2016-10" db="EMBL/GenBank/DDBJ databases">
        <authorList>
            <person name="Varghese N."/>
            <person name="Submissions S."/>
        </authorList>
    </citation>
    <scope>NUCLEOTIDE SEQUENCE [LARGE SCALE GENOMIC DNA]</scope>
    <source>
        <strain evidence="3">CGMCC 1.10329</strain>
    </source>
</reference>
<feature type="compositionally biased region" description="Polar residues" evidence="1">
    <location>
        <begin position="29"/>
        <end position="40"/>
    </location>
</feature>
<dbReference type="RefSeq" id="WP_143076972.1">
    <property type="nucleotide sequence ID" value="NZ_FOXI01000013.1"/>
</dbReference>
<evidence type="ECO:0000313" key="3">
    <source>
        <dbReference type="Proteomes" id="UP000183769"/>
    </source>
</evidence>
<dbReference type="Proteomes" id="UP000183769">
    <property type="component" value="Unassembled WGS sequence"/>
</dbReference>
<protein>
    <submittedName>
        <fullName evidence="2">Tat (Twin-arginine translocation) pathway signal sequence</fullName>
    </submittedName>
</protein>
<evidence type="ECO:0000256" key="1">
    <source>
        <dbReference type="SAM" id="MobiDB-lite"/>
    </source>
</evidence>
<feature type="region of interest" description="Disordered" evidence="1">
    <location>
        <begin position="370"/>
        <end position="392"/>
    </location>
</feature>
<dbReference type="PROSITE" id="PS51318">
    <property type="entry name" value="TAT"/>
    <property type="match status" value="1"/>
</dbReference>
<feature type="region of interest" description="Disordered" evidence="1">
    <location>
        <begin position="29"/>
        <end position="48"/>
    </location>
</feature>
<dbReference type="EMBL" id="FOXI01000013">
    <property type="protein sequence ID" value="SFP96509.1"/>
    <property type="molecule type" value="Genomic_DNA"/>
</dbReference>
<dbReference type="InterPro" id="IPR019546">
    <property type="entry name" value="TAT_signal_bac_arc"/>
</dbReference>
<gene>
    <name evidence="2" type="ORF">SAMN05216277_11347</name>
</gene>
<feature type="compositionally biased region" description="Basic and acidic residues" evidence="1">
    <location>
        <begin position="382"/>
        <end position="392"/>
    </location>
</feature>
<dbReference type="NCBIfam" id="TIGR01409">
    <property type="entry name" value="TAT_signal_seq"/>
    <property type="match status" value="1"/>
</dbReference>
<keyword evidence="3" id="KW-1185">Reference proteome</keyword>
<organism evidence="2 3">
    <name type="scientific">Halolamina pelagica</name>
    <dbReference type="NCBI Taxonomy" id="699431"/>
    <lineage>
        <taxon>Archaea</taxon>
        <taxon>Methanobacteriati</taxon>
        <taxon>Methanobacteriota</taxon>
        <taxon>Stenosarchaea group</taxon>
        <taxon>Halobacteria</taxon>
        <taxon>Halobacteriales</taxon>
        <taxon>Haloferacaceae</taxon>
    </lineage>
</organism>
<proteinExistence type="predicted"/>